<dbReference type="OrthoDB" id="652131at2"/>
<dbReference type="Pfam" id="PF18962">
    <property type="entry name" value="Por_Secre_tail"/>
    <property type="match status" value="1"/>
</dbReference>
<evidence type="ECO:0000256" key="1">
    <source>
        <dbReference type="SAM" id="SignalP"/>
    </source>
</evidence>
<gene>
    <name evidence="3" type="ORF">A3860_03950</name>
</gene>
<feature type="signal peptide" evidence="1">
    <location>
        <begin position="1"/>
        <end position="29"/>
    </location>
</feature>
<dbReference type="RefSeq" id="WP_081150871.1">
    <property type="nucleotide sequence ID" value="NZ_LVYD01000058.1"/>
</dbReference>
<evidence type="ECO:0000313" key="4">
    <source>
        <dbReference type="Proteomes" id="UP000192796"/>
    </source>
</evidence>
<dbReference type="STRING" id="1703345.A3860_03950"/>
<dbReference type="InterPro" id="IPR026444">
    <property type="entry name" value="Secre_tail"/>
</dbReference>
<evidence type="ECO:0000313" key="3">
    <source>
        <dbReference type="EMBL" id="OQP60890.1"/>
    </source>
</evidence>
<dbReference type="NCBIfam" id="TIGR04183">
    <property type="entry name" value="Por_Secre_tail"/>
    <property type="match status" value="1"/>
</dbReference>
<evidence type="ECO:0000259" key="2">
    <source>
        <dbReference type="Pfam" id="PF18962"/>
    </source>
</evidence>
<proteinExistence type="predicted"/>
<name>A0A1V9FRC7_9BACT</name>
<accession>A0A1V9FRC7</accession>
<comment type="caution">
    <text evidence="3">The sequence shown here is derived from an EMBL/GenBank/DDBJ whole genome shotgun (WGS) entry which is preliminary data.</text>
</comment>
<keyword evidence="1" id="KW-0732">Signal</keyword>
<protein>
    <recommendedName>
        <fullName evidence="2">Secretion system C-terminal sorting domain-containing protein</fullName>
    </recommendedName>
</protein>
<feature type="chain" id="PRO_5012686753" description="Secretion system C-terminal sorting domain-containing protein" evidence="1">
    <location>
        <begin position="30"/>
        <end position="437"/>
    </location>
</feature>
<dbReference type="EMBL" id="LVYD01000058">
    <property type="protein sequence ID" value="OQP60890.1"/>
    <property type="molecule type" value="Genomic_DNA"/>
</dbReference>
<sequence length="437" mass="48711">MSKLNLISSKRIRSLFSSLVAVIMLAAPAATRAQGLVFKNATLFSGTEGQDGAVYKFPDVTSGVDGYITVSGRSSSAVKLASIDLENTGWDKAFQPQVAYKKKNASYNERDWWMEFEISFVSATNSMPVTIGNMDLTAIDIDGDNNDLNEWVSLYSLDSYTTEQNTKLQITDLLENILSVLTLTGKKFSGPITQYSNIDTNATRVMTTAKYTNKNKLKIRAGGHSSDDDISAERMYSFWFKSFTYQAPAQGTLPVVLSAFTARKNGNQVVLNWSTDMERDVSHFVVEKSFDGKDFTDAGILFTDGNSDARREYNFKDELHSNTGLVYYRLKIVDLDGRYKQSAVRIIKVTEDNAAGSITVYPNPVVNEIRVTLNSNWQDKALQIQVMNTNGQPVIQMADTKPGQTETINVNELTPGIYIFRVSDGKETAMQRFVKLR</sequence>
<feature type="domain" description="Secretion system C-terminal sorting" evidence="2">
    <location>
        <begin position="360"/>
        <end position="434"/>
    </location>
</feature>
<dbReference type="Proteomes" id="UP000192796">
    <property type="component" value="Unassembled WGS sequence"/>
</dbReference>
<reference evidence="3 4" key="1">
    <citation type="submission" date="2016-03" db="EMBL/GenBank/DDBJ databases">
        <title>Niastella vici sp. nov., isolated from farmland soil.</title>
        <authorList>
            <person name="Chen L."/>
            <person name="Wang D."/>
            <person name="Yang S."/>
            <person name="Wang G."/>
        </authorList>
    </citation>
    <scope>NUCLEOTIDE SEQUENCE [LARGE SCALE GENOMIC DNA]</scope>
    <source>
        <strain evidence="3 4">DJ57</strain>
    </source>
</reference>
<dbReference type="AlphaFoldDB" id="A0A1V9FRC7"/>
<organism evidence="3 4">
    <name type="scientific">Niastella vici</name>
    <dbReference type="NCBI Taxonomy" id="1703345"/>
    <lineage>
        <taxon>Bacteria</taxon>
        <taxon>Pseudomonadati</taxon>
        <taxon>Bacteroidota</taxon>
        <taxon>Chitinophagia</taxon>
        <taxon>Chitinophagales</taxon>
        <taxon>Chitinophagaceae</taxon>
        <taxon>Niastella</taxon>
    </lineage>
</organism>
<keyword evidence="4" id="KW-1185">Reference proteome</keyword>